<comment type="subcellular location">
    <subcellularLocation>
        <location evidence="1">Cell membrane</location>
        <topology evidence="1">Multi-pass membrane protein</topology>
    </subcellularLocation>
</comment>
<evidence type="ECO:0000256" key="1">
    <source>
        <dbReference type="ARBA" id="ARBA00004651"/>
    </source>
</evidence>
<dbReference type="RefSeq" id="WP_386738463.1">
    <property type="nucleotide sequence ID" value="NZ_JBHSMG010000001.1"/>
</dbReference>
<evidence type="ECO:0000256" key="6">
    <source>
        <dbReference type="ARBA" id="ARBA00022989"/>
    </source>
</evidence>
<feature type="transmembrane region" description="Helical" evidence="9">
    <location>
        <begin position="63"/>
        <end position="81"/>
    </location>
</feature>
<feature type="transmembrane region" description="Helical" evidence="9">
    <location>
        <begin position="223"/>
        <end position="250"/>
    </location>
</feature>
<dbReference type="PANTHER" id="PTHR11795">
    <property type="entry name" value="BRANCHED-CHAIN AMINO ACID TRANSPORT SYSTEM PERMEASE PROTEIN LIVH"/>
    <property type="match status" value="1"/>
</dbReference>
<evidence type="ECO:0000256" key="9">
    <source>
        <dbReference type="SAM" id="Phobius"/>
    </source>
</evidence>
<evidence type="ECO:0000256" key="8">
    <source>
        <dbReference type="ARBA" id="ARBA00037998"/>
    </source>
</evidence>
<keyword evidence="11" id="KW-1185">Reference proteome</keyword>
<dbReference type="InterPro" id="IPR001851">
    <property type="entry name" value="ABC_transp_permease"/>
</dbReference>
<evidence type="ECO:0000256" key="7">
    <source>
        <dbReference type="ARBA" id="ARBA00023136"/>
    </source>
</evidence>
<evidence type="ECO:0000256" key="3">
    <source>
        <dbReference type="ARBA" id="ARBA00022475"/>
    </source>
</evidence>
<evidence type="ECO:0000256" key="5">
    <source>
        <dbReference type="ARBA" id="ARBA00022970"/>
    </source>
</evidence>
<keyword evidence="3" id="KW-1003">Cell membrane</keyword>
<evidence type="ECO:0000256" key="4">
    <source>
        <dbReference type="ARBA" id="ARBA00022692"/>
    </source>
</evidence>
<evidence type="ECO:0000256" key="2">
    <source>
        <dbReference type="ARBA" id="ARBA00022448"/>
    </source>
</evidence>
<dbReference type="EMBL" id="JBHSMG010000001">
    <property type="protein sequence ID" value="MFC5500853.1"/>
    <property type="molecule type" value="Genomic_DNA"/>
</dbReference>
<keyword evidence="2" id="KW-0813">Transport</keyword>
<accession>A0ABW0NLN3</accession>
<name>A0ABW0NLN3_9MICO</name>
<gene>
    <name evidence="10" type="ORF">ACFPJ4_01220</name>
</gene>
<feature type="transmembrane region" description="Helical" evidence="9">
    <location>
        <begin position="144"/>
        <end position="168"/>
    </location>
</feature>
<sequence>MTTLLQTLVFGLLIGGVYALMSTGLTLVFGVMKIVNMAQGAFLVLGAYLSYSLWHFAGIDPLIGAFIGAPIMAGIGVLLYKTVIERAQRIDRGLAIVATFALALILESIIALIWGPDPVSATPTYFNQALTVGAIVIPKAQLYACILAVLITAGLTVLIRLSWLGRAITAASENPEGAKLVGVDPAKVGTWIFAIAIATTSFGGAALSFLYQFVPDTQDSWIGLTLSVVILGGLGSIPGVVAGGVALGLAEAFTSTYLSIQWTTAVPLILILLVLLVRPQGLVAFRSREDVAS</sequence>
<feature type="transmembrane region" description="Helical" evidence="9">
    <location>
        <begin position="256"/>
        <end position="277"/>
    </location>
</feature>
<dbReference type="PANTHER" id="PTHR11795:SF445">
    <property type="entry name" value="AMINO ACID ABC TRANSPORTER PERMEASE PROTEIN"/>
    <property type="match status" value="1"/>
</dbReference>
<keyword evidence="6 9" id="KW-1133">Transmembrane helix</keyword>
<feature type="transmembrane region" description="Helical" evidence="9">
    <location>
        <begin position="93"/>
        <end position="114"/>
    </location>
</feature>
<reference evidence="11" key="1">
    <citation type="journal article" date="2019" name="Int. J. Syst. Evol. Microbiol.">
        <title>The Global Catalogue of Microorganisms (GCM) 10K type strain sequencing project: providing services to taxonomists for standard genome sequencing and annotation.</title>
        <authorList>
            <consortium name="The Broad Institute Genomics Platform"/>
            <consortium name="The Broad Institute Genome Sequencing Center for Infectious Disease"/>
            <person name="Wu L."/>
            <person name="Ma J."/>
        </authorList>
    </citation>
    <scope>NUCLEOTIDE SEQUENCE [LARGE SCALE GENOMIC DNA]</scope>
    <source>
        <strain evidence="11">CGMCC 4.6997</strain>
    </source>
</reference>
<comment type="caution">
    <text evidence="10">The sequence shown here is derived from an EMBL/GenBank/DDBJ whole genome shotgun (WGS) entry which is preliminary data.</text>
</comment>
<feature type="transmembrane region" description="Helical" evidence="9">
    <location>
        <begin position="120"/>
        <end position="137"/>
    </location>
</feature>
<dbReference type="InterPro" id="IPR052157">
    <property type="entry name" value="BCAA_transport_permease"/>
</dbReference>
<evidence type="ECO:0000313" key="10">
    <source>
        <dbReference type="EMBL" id="MFC5500853.1"/>
    </source>
</evidence>
<dbReference type="Pfam" id="PF02653">
    <property type="entry name" value="BPD_transp_2"/>
    <property type="match status" value="1"/>
</dbReference>
<evidence type="ECO:0000313" key="11">
    <source>
        <dbReference type="Proteomes" id="UP001596039"/>
    </source>
</evidence>
<protein>
    <submittedName>
        <fullName evidence="10">Branched-chain amino acid ABC transporter permease</fullName>
    </submittedName>
</protein>
<dbReference type="CDD" id="cd06582">
    <property type="entry name" value="TM_PBP1_LivH_like"/>
    <property type="match status" value="1"/>
</dbReference>
<dbReference type="Proteomes" id="UP001596039">
    <property type="component" value="Unassembled WGS sequence"/>
</dbReference>
<keyword evidence="7 9" id="KW-0472">Membrane</keyword>
<feature type="transmembrane region" description="Helical" evidence="9">
    <location>
        <begin position="188"/>
        <end position="211"/>
    </location>
</feature>
<feature type="transmembrane region" description="Helical" evidence="9">
    <location>
        <begin position="6"/>
        <end position="28"/>
    </location>
</feature>
<keyword evidence="4 9" id="KW-0812">Transmembrane</keyword>
<keyword evidence="5" id="KW-0029">Amino-acid transport</keyword>
<proteinExistence type="inferred from homology"/>
<organism evidence="10 11">
    <name type="scientific">Lysinimonas soli</name>
    <dbReference type="NCBI Taxonomy" id="1074233"/>
    <lineage>
        <taxon>Bacteria</taxon>
        <taxon>Bacillati</taxon>
        <taxon>Actinomycetota</taxon>
        <taxon>Actinomycetes</taxon>
        <taxon>Micrococcales</taxon>
        <taxon>Microbacteriaceae</taxon>
        <taxon>Lysinimonas</taxon>
    </lineage>
</organism>
<comment type="similarity">
    <text evidence="8">Belongs to the binding-protein-dependent transport system permease family. LivHM subfamily.</text>
</comment>